<evidence type="ECO:0000313" key="8">
    <source>
        <dbReference type="EMBL" id="KAE8711951.1"/>
    </source>
</evidence>
<dbReference type="AlphaFoldDB" id="A0A6A3B629"/>
<keyword evidence="5 6" id="KW-0067">ATP-binding</keyword>
<evidence type="ECO:0000256" key="3">
    <source>
        <dbReference type="ARBA" id="ARBA00022741"/>
    </source>
</evidence>
<dbReference type="Pfam" id="PF01504">
    <property type="entry name" value="PIP5K"/>
    <property type="match status" value="1"/>
</dbReference>
<dbReference type="EC" id="2.7.1.68" evidence="6"/>
<dbReference type="CDD" id="cd17302">
    <property type="entry name" value="PIPKc_AtPIP5K_like"/>
    <property type="match status" value="1"/>
</dbReference>
<dbReference type="PANTHER" id="PTHR23086:SF113">
    <property type="entry name" value="PHOSPHATIDYLINOSITOL 4-PHOSPHATE 5-KINASE 6"/>
    <property type="match status" value="1"/>
</dbReference>
<accession>A0A6A3B629</accession>
<comment type="catalytic activity">
    <reaction evidence="6">
        <text>a 1,2-diacyl-sn-glycero-3-phospho-(1D-myo-inositol 4-phosphate) + ATP = a 1,2-diacyl-sn-glycero-3-phospho-(1D-myo-inositol-4,5-bisphosphate) + ADP + H(+)</text>
        <dbReference type="Rhea" id="RHEA:14425"/>
        <dbReference type="ChEBI" id="CHEBI:15378"/>
        <dbReference type="ChEBI" id="CHEBI:30616"/>
        <dbReference type="ChEBI" id="CHEBI:58178"/>
        <dbReference type="ChEBI" id="CHEBI:58456"/>
        <dbReference type="ChEBI" id="CHEBI:456216"/>
        <dbReference type="EC" id="2.7.1.68"/>
    </reaction>
</comment>
<gene>
    <name evidence="8" type="ORF">F3Y22_tig00110267pilonHSYRG00016</name>
</gene>
<dbReference type="InterPro" id="IPR027483">
    <property type="entry name" value="PInositol-4-P-4/5-kinase_C_sf"/>
</dbReference>
<evidence type="ECO:0000256" key="6">
    <source>
        <dbReference type="PIRNR" id="PIRNR037274"/>
    </source>
</evidence>
<proteinExistence type="predicted"/>
<evidence type="ECO:0000256" key="4">
    <source>
        <dbReference type="ARBA" id="ARBA00022777"/>
    </source>
</evidence>
<dbReference type="InterPro" id="IPR023610">
    <property type="entry name" value="PInositol-4/5-P-5/4-kinase"/>
</dbReference>
<evidence type="ECO:0000259" key="7">
    <source>
        <dbReference type="PROSITE" id="PS51455"/>
    </source>
</evidence>
<dbReference type="Pfam" id="PF02493">
    <property type="entry name" value="MORN"/>
    <property type="match status" value="7"/>
</dbReference>
<keyword evidence="2" id="KW-0677">Repeat</keyword>
<dbReference type="InterPro" id="IPR002498">
    <property type="entry name" value="PInositol-4-P-4/5-kinase_core"/>
</dbReference>
<dbReference type="SMART" id="SM00698">
    <property type="entry name" value="MORN"/>
    <property type="match status" value="7"/>
</dbReference>
<dbReference type="PIRSF" id="PIRSF037274">
    <property type="entry name" value="PIP5K_plant_prd"/>
    <property type="match status" value="1"/>
</dbReference>
<dbReference type="Gene3D" id="3.30.810.10">
    <property type="entry name" value="2-Layer Sandwich"/>
    <property type="match status" value="1"/>
</dbReference>
<keyword evidence="4 6" id="KW-0418">Kinase</keyword>
<keyword evidence="1 6" id="KW-0808">Transferase</keyword>
<reference evidence="8" key="1">
    <citation type="submission" date="2019-09" db="EMBL/GenBank/DDBJ databases">
        <title>Draft genome information of white flower Hibiscus syriacus.</title>
        <authorList>
            <person name="Kim Y.-M."/>
        </authorList>
    </citation>
    <scope>NUCLEOTIDE SEQUENCE [LARGE SCALE GENOMIC DNA]</scope>
    <source>
        <strain evidence="8">YM2019G1</strain>
    </source>
</reference>
<comment type="caution">
    <text evidence="8">The sequence shown here is derived from an EMBL/GenBank/DDBJ whole genome shotgun (WGS) entry which is preliminary data.</text>
</comment>
<dbReference type="InterPro" id="IPR027484">
    <property type="entry name" value="PInositol-4-P-5-kinase_N"/>
</dbReference>
<keyword evidence="9" id="KW-1185">Reference proteome</keyword>
<keyword evidence="3 6" id="KW-0547">Nucleotide-binding</keyword>
<organism evidence="8 9">
    <name type="scientific">Hibiscus syriacus</name>
    <name type="common">Rose of Sharon</name>
    <dbReference type="NCBI Taxonomy" id="106335"/>
    <lineage>
        <taxon>Eukaryota</taxon>
        <taxon>Viridiplantae</taxon>
        <taxon>Streptophyta</taxon>
        <taxon>Embryophyta</taxon>
        <taxon>Tracheophyta</taxon>
        <taxon>Spermatophyta</taxon>
        <taxon>Magnoliopsida</taxon>
        <taxon>eudicotyledons</taxon>
        <taxon>Gunneridae</taxon>
        <taxon>Pentapetalae</taxon>
        <taxon>rosids</taxon>
        <taxon>malvids</taxon>
        <taxon>Malvales</taxon>
        <taxon>Malvaceae</taxon>
        <taxon>Malvoideae</taxon>
        <taxon>Hibiscus</taxon>
    </lineage>
</organism>
<dbReference type="SUPFAM" id="SSF56104">
    <property type="entry name" value="SAICAR synthase-like"/>
    <property type="match status" value="1"/>
</dbReference>
<name>A0A6A3B629_HIBSY</name>
<dbReference type="GO" id="GO:0016308">
    <property type="term" value="F:1-phosphatidylinositol-4-phosphate 5-kinase activity"/>
    <property type="evidence" value="ECO:0007669"/>
    <property type="project" value="UniProtKB-UniRule"/>
</dbReference>
<dbReference type="GO" id="GO:0005524">
    <property type="term" value="F:ATP binding"/>
    <property type="evidence" value="ECO:0007669"/>
    <property type="project" value="UniProtKB-UniRule"/>
</dbReference>
<evidence type="ECO:0000256" key="1">
    <source>
        <dbReference type="ARBA" id="ARBA00022679"/>
    </source>
</evidence>
<evidence type="ECO:0000313" key="9">
    <source>
        <dbReference type="Proteomes" id="UP000436088"/>
    </source>
</evidence>
<dbReference type="EMBL" id="VEPZ02000904">
    <property type="protein sequence ID" value="KAE8711951.1"/>
    <property type="molecule type" value="Genomic_DNA"/>
</dbReference>
<dbReference type="PANTHER" id="PTHR23086">
    <property type="entry name" value="PHOSPHATIDYLINOSITOL-4-PHOSPHATE 5-KINASE"/>
    <property type="match status" value="1"/>
</dbReference>
<sequence length="695" mass="79399">MNKKLSFKKTFEAKLKNSQVAAKKKAISIFTAMSVAHADDEDDDKDSNTDDVHHVEKTLPGGDFYTGQWYKSLPHGKGNYIWTDGCMYVGEWFKGKITGRGKFFWPSGATYEGDFKHGFMDGKGTFTGVSGDTYKGSWIMNFKQGEGTYSYPNGDLYEGKWHRGYQEGHGSYQWRNGDRYAGQWKKGLMNGNGTMIWSNGNMYEGSWEEGYPKGSGTYQWPNGSSYIGVWSVSEDLKDCKICPCEKISIMPSEKMPNLTGKQRRSDGSLSRYSFSDFDGFSSASEENMRNGDERGGNINDEVPEMKMSSQQLLMLMKKQGRTISRGHKNYELMLNLQLGIRHSVGRPGPAITLELKSSAFDPTEKVWTKFPPEGSKNTPSHQSCEFRWKDYCPLVFRTLRKLFDVDAADYMLSLCGNDALRELSSPGKSGSFFYLTSDDKYMIKTMKKTEAKVLIRMLPAYYMHVQSFKDTLVTKFFGLHCVKLTGAVQRKVRFVIIGNLFCTDCVIHRRFDLKGSFQGRTTAIPESEIDPTTTLKDLDLNYIFRLQKLWFPEFCRQVERDCDFLERERIMDYSLLVGLNFREAPLLSQASNDQLVINPARRSSSDRLGIKMAARAEKTMRKTDCQLIGEPTGETCDVILFFGIIDILQDYDISKKIEHAYKSMQYDPTSISAVDPKLYSKRFRDFIFRVFVQDT</sequence>
<feature type="domain" description="PIPK" evidence="7">
    <location>
        <begin position="322"/>
        <end position="691"/>
    </location>
</feature>
<dbReference type="SUPFAM" id="SSF82185">
    <property type="entry name" value="Histone H3 K4-specific methyltransferase SET7/9 N-terminal domain"/>
    <property type="match status" value="2"/>
</dbReference>
<dbReference type="GO" id="GO:0005886">
    <property type="term" value="C:plasma membrane"/>
    <property type="evidence" value="ECO:0007669"/>
    <property type="project" value="TreeGrafter"/>
</dbReference>
<dbReference type="Gene3D" id="3.30.800.10">
    <property type="entry name" value="Phosphatidylinositol Phosphate Kinase II Beta"/>
    <property type="match status" value="1"/>
</dbReference>
<evidence type="ECO:0000256" key="5">
    <source>
        <dbReference type="ARBA" id="ARBA00022840"/>
    </source>
</evidence>
<dbReference type="PROSITE" id="PS51455">
    <property type="entry name" value="PIPK"/>
    <property type="match status" value="1"/>
</dbReference>
<evidence type="ECO:0000256" key="2">
    <source>
        <dbReference type="ARBA" id="ARBA00022737"/>
    </source>
</evidence>
<dbReference type="Proteomes" id="UP000436088">
    <property type="component" value="Unassembled WGS sequence"/>
</dbReference>
<dbReference type="Gene3D" id="2.20.110.10">
    <property type="entry name" value="Histone H3 K4-specific methyltransferase SET7/9 N-terminal domain"/>
    <property type="match status" value="3"/>
</dbReference>
<dbReference type="SMART" id="SM00330">
    <property type="entry name" value="PIPKc"/>
    <property type="match status" value="1"/>
</dbReference>
<dbReference type="GO" id="GO:0046854">
    <property type="term" value="P:phosphatidylinositol phosphate biosynthetic process"/>
    <property type="evidence" value="ECO:0007669"/>
    <property type="project" value="TreeGrafter"/>
</dbReference>
<dbReference type="InterPro" id="IPR003409">
    <property type="entry name" value="MORN"/>
</dbReference>
<protein>
    <recommendedName>
        <fullName evidence="6">Phosphatidylinositol 4-phosphate 5-kinase</fullName>
        <ecNumber evidence="6">2.7.1.68</ecNumber>
    </recommendedName>
</protein>
<dbReference type="InterPro" id="IPR017163">
    <property type="entry name" value="PIno-4-P-5_kinase_pln"/>
</dbReference>